<dbReference type="OrthoDB" id="1060854at2759"/>
<feature type="compositionally biased region" description="Basic and acidic residues" evidence="1">
    <location>
        <begin position="237"/>
        <end position="253"/>
    </location>
</feature>
<dbReference type="PANTHER" id="PTHR15615:SF94">
    <property type="entry name" value="PHO85 CYCLIN-6-RELATED"/>
    <property type="match status" value="1"/>
</dbReference>
<organism evidence="2 3">
    <name type="scientific">Cronartium quercuum f. sp. fusiforme G11</name>
    <dbReference type="NCBI Taxonomy" id="708437"/>
    <lineage>
        <taxon>Eukaryota</taxon>
        <taxon>Fungi</taxon>
        <taxon>Dikarya</taxon>
        <taxon>Basidiomycota</taxon>
        <taxon>Pucciniomycotina</taxon>
        <taxon>Pucciniomycetes</taxon>
        <taxon>Pucciniales</taxon>
        <taxon>Coleosporiaceae</taxon>
        <taxon>Cronartium</taxon>
    </lineage>
</organism>
<evidence type="ECO:0000256" key="1">
    <source>
        <dbReference type="SAM" id="MobiDB-lite"/>
    </source>
</evidence>
<reference evidence="2" key="1">
    <citation type="submission" date="2013-11" db="EMBL/GenBank/DDBJ databases">
        <title>Genome sequence of the fusiform rust pathogen reveals effectors for host alternation and coevolution with pine.</title>
        <authorList>
            <consortium name="DOE Joint Genome Institute"/>
            <person name="Smith K."/>
            <person name="Pendleton A."/>
            <person name="Kubisiak T."/>
            <person name="Anderson C."/>
            <person name="Salamov A."/>
            <person name="Aerts A."/>
            <person name="Riley R."/>
            <person name="Clum A."/>
            <person name="Lindquist E."/>
            <person name="Ence D."/>
            <person name="Campbell M."/>
            <person name="Kronenberg Z."/>
            <person name="Feau N."/>
            <person name="Dhillon B."/>
            <person name="Hamelin R."/>
            <person name="Burleigh J."/>
            <person name="Smith J."/>
            <person name="Yandell M."/>
            <person name="Nelson C."/>
            <person name="Grigoriev I."/>
            <person name="Davis J."/>
        </authorList>
    </citation>
    <scope>NUCLEOTIDE SEQUENCE</scope>
    <source>
        <strain evidence="2">G11</strain>
    </source>
</reference>
<dbReference type="InterPro" id="IPR013922">
    <property type="entry name" value="Cyclin_PHO80-like"/>
</dbReference>
<dbReference type="GO" id="GO:0019901">
    <property type="term" value="F:protein kinase binding"/>
    <property type="evidence" value="ECO:0007669"/>
    <property type="project" value="InterPro"/>
</dbReference>
<dbReference type="Gene3D" id="1.10.472.10">
    <property type="entry name" value="Cyclin-like"/>
    <property type="match status" value="1"/>
</dbReference>
<gene>
    <name evidence="2" type="ORF">CROQUDRAFT_654911</name>
</gene>
<protein>
    <recommendedName>
        <fullName evidence="4">Cyclin</fullName>
    </recommendedName>
</protein>
<dbReference type="PANTHER" id="PTHR15615">
    <property type="match status" value="1"/>
</dbReference>
<sequence>MPSMNSSLNEFCQTPLNILIDRISSKLRVSLSSNHQSSSTTTTRRYLSRFQANHLPTITIQAYLTRLVTLTPISIDALLLGLLYLNRAINFTLIPSSDPSTFSTRSSTVPYHSLTIHRLLLTSLIIANKFISDHFLSATRASKVGGIPLDELAGLERTLLECIGFNLYFSIHEINHIAHWVLNDDPNHSILIQPRSNIEDDQNQINEETNESKDQIDEGMDHSKDQINERTNQSKDQFNKETNHSKDQIIIETNHSKDQITDIEAEIKLEETNSRISKFELTTAALKTKPKTSNIIEKSSQTPQRKSRVFTKTHFISDPNLNSNYLTKRPIIDPNSRIIITNLNNHILNIKTELIGIDQFTGQTFSKLMSSRSYHHSISLPKFD</sequence>
<name>A0A9P6NMR6_9BASI</name>
<dbReference type="Pfam" id="PF08613">
    <property type="entry name" value="Cyclin"/>
    <property type="match status" value="1"/>
</dbReference>
<accession>A0A9P6NMR6</accession>
<dbReference type="AlphaFoldDB" id="A0A9P6NMR6"/>
<dbReference type="Proteomes" id="UP000886653">
    <property type="component" value="Unassembled WGS sequence"/>
</dbReference>
<keyword evidence="3" id="KW-1185">Reference proteome</keyword>
<evidence type="ECO:0000313" key="3">
    <source>
        <dbReference type="Proteomes" id="UP000886653"/>
    </source>
</evidence>
<dbReference type="GO" id="GO:0005634">
    <property type="term" value="C:nucleus"/>
    <property type="evidence" value="ECO:0007669"/>
    <property type="project" value="TreeGrafter"/>
</dbReference>
<dbReference type="GO" id="GO:0000307">
    <property type="term" value="C:cyclin-dependent protein kinase holoenzyme complex"/>
    <property type="evidence" value="ECO:0007669"/>
    <property type="project" value="TreeGrafter"/>
</dbReference>
<evidence type="ECO:0000313" key="2">
    <source>
        <dbReference type="EMBL" id="KAG0148407.1"/>
    </source>
</evidence>
<proteinExistence type="predicted"/>
<dbReference type="GO" id="GO:0016538">
    <property type="term" value="F:cyclin-dependent protein serine/threonine kinase regulator activity"/>
    <property type="evidence" value="ECO:0007669"/>
    <property type="project" value="TreeGrafter"/>
</dbReference>
<feature type="region of interest" description="Disordered" evidence="1">
    <location>
        <begin position="231"/>
        <end position="253"/>
    </location>
</feature>
<dbReference type="EMBL" id="MU167237">
    <property type="protein sequence ID" value="KAG0148407.1"/>
    <property type="molecule type" value="Genomic_DNA"/>
</dbReference>
<comment type="caution">
    <text evidence="2">The sequence shown here is derived from an EMBL/GenBank/DDBJ whole genome shotgun (WGS) entry which is preliminary data.</text>
</comment>
<evidence type="ECO:0008006" key="4">
    <source>
        <dbReference type="Google" id="ProtNLM"/>
    </source>
</evidence>